<comment type="caution">
    <text evidence="1">The sequence shown here is derived from an EMBL/GenBank/DDBJ whole genome shotgun (WGS) entry which is preliminary data.</text>
</comment>
<dbReference type="EMBL" id="BARS01000915">
    <property type="protein sequence ID" value="GAF84094.1"/>
    <property type="molecule type" value="Genomic_DNA"/>
</dbReference>
<protein>
    <submittedName>
        <fullName evidence="1">Uncharacterized protein</fullName>
    </submittedName>
</protein>
<organism evidence="1">
    <name type="scientific">marine sediment metagenome</name>
    <dbReference type="NCBI Taxonomy" id="412755"/>
    <lineage>
        <taxon>unclassified sequences</taxon>
        <taxon>metagenomes</taxon>
        <taxon>ecological metagenomes</taxon>
    </lineage>
</organism>
<accession>X0SSY6</accession>
<proteinExistence type="predicted"/>
<reference evidence="1" key="1">
    <citation type="journal article" date="2014" name="Front. Microbiol.">
        <title>High frequency of phylogenetically diverse reductive dehalogenase-homologous genes in deep subseafloor sedimentary metagenomes.</title>
        <authorList>
            <person name="Kawai M."/>
            <person name="Futagami T."/>
            <person name="Toyoda A."/>
            <person name="Takaki Y."/>
            <person name="Nishi S."/>
            <person name="Hori S."/>
            <person name="Arai W."/>
            <person name="Tsubouchi T."/>
            <person name="Morono Y."/>
            <person name="Uchiyama I."/>
            <person name="Ito T."/>
            <person name="Fujiyama A."/>
            <person name="Inagaki F."/>
            <person name="Takami H."/>
        </authorList>
    </citation>
    <scope>NUCLEOTIDE SEQUENCE</scope>
    <source>
        <strain evidence="1">Expedition CK06-06</strain>
    </source>
</reference>
<sequence>MAKITDKQLETLQGHNTKLSEVITQIGVLESNKHALLHEIAGVNKDLEEFKKDLEGEYGAINIDMSTGEYTIIEKEDEDDSDLAVVKAED</sequence>
<name>X0SSY6_9ZZZZ</name>
<evidence type="ECO:0000313" key="1">
    <source>
        <dbReference type="EMBL" id="GAF84094.1"/>
    </source>
</evidence>
<dbReference type="AlphaFoldDB" id="X0SSY6"/>
<gene>
    <name evidence="1" type="ORF">S01H1_01990</name>
</gene>